<dbReference type="InterPro" id="IPR035414">
    <property type="entry name" value="Peptidase_M1_pepN_Ig-like"/>
</dbReference>
<keyword evidence="6" id="KW-0378">Hydrolase</keyword>
<gene>
    <name evidence="15" type="ORF">PVMG_03327</name>
</gene>
<evidence type="ECO:0000256" key="7">
    <source>
        <dbReference type="ARBA" id="ARBA00022833"/>
    </source>
</evidence>
<dbReference type="InterPro" id="IPR001930">
    <property type="entry name" value="Peptidase_M1"/>
</dbReference>
<dbReference type="Gene3D" id="1.25.50.10">
    <property type="entry name" value="Peptidase M1, alanyl aminopeptidase, C-terminal domain"/>
    <property type="match status" value="1"/>
</dbReference>
<organism evidence="15 16">
    <name type="scientific">Plasmodium vivax Mauritania I</name>
    <dbReference type="NCBI Taxonomy" id="1035515"/>
    <lineage>
        <taxon>Eukaryota</taxon>
        <taxon>Sar</taxon>
        <taxon>Alveolata</taxon>
        <taxon>Apicomplexa</taxon>
        <taxon>Aconoidasida</taxon>
        <taxon>Haemosporida</taxon>
        <taxon>Plasmodiidae</taxon>
        <taxon>Plasmodium</taxon>
        <taxon>Plasmodium (Plasmodium)</taxon>
    </lineage>
</organism>
<dbReference type="GO" id="GO:0006508">
    <property type="term" value="P:proteolysis"/>
    <property type="evidence" value="ECO:0007669"/>
    <property type="project" value="UniProtKB-KW"/>
</dbReference>
<evidence type="ECO:0000256" key="5">
    <source>
        <dbReference type="ARBA" id="ARBA00022723"/>
    </source>
</evidence>
<dbReference type="OrthoDB" id="10031169at2759"/>
<evidence type="ECO:0000256" key="9">
    <source>
        <dbReference type="SAM" id="MobiDB-lite"/>
    </source>
</evidence>
<dbReference type="Proteomes" id="UP000053776">
    <property type="component" value="Unassembled WGS sequence"/>
</dbReference>
<dbReference type="InterPro" id="IPR037144">
    <property type="entry name" value="Peptidase_M1_pepN_C_sf"/>
</dbReference>
<feature type="domain" description="Peptidase M1 membrane alanine aminopeptidase" evidence="11">
    <location>
        <begin position="432"/>
        <end position="637"/>
    </location>
</feature>
<dbReference type="InterPro" id="IPR027268">
    <property type="entry name" value="Peptidase_M4/M1_CTD_sf"/>
</dbReference>
<feature type="domain" description="Aminopeptidase N-like N-terminal" evidence="14">
    <location>
        <begin position="222"/>
        <end position="392"/>
    </location>
</feature>
<reference evidence="15 16" key="1">
    <citation type="submission" date="2011-08" db="EMBL/GenBank/DDBJ databases">
        <title>The Genome Sequence of Plasmodium vivax Mauritania I.</title>
        <authorList>
            <consortium name="The Broad Institute Genome Sequencing Platform"/>
            <consortium name="The Broad Institute Genome Sequencing Center for Infectious Disease"/>
            <person name="Neafsey D."/>
            <person name="Carlton J."/>
            <person name="Barnwell J."/>
            <person name="Collins W."/>
            <person name="Escalante A."/>
            <person name="Mullikin J."/>
            <person name="Saul A."/>
            <person name="Guigo R."/>
            <person name="Camara F."/>
            <person name="Young S.K."/>
            <person name="Zeng Q."/>
            <person name="Gargeya S."/>
            <person name="Fitzgerald M."/>
            <person name="Haas B."/>
            <person name="Abouelleil A."/>
            <person name="Alvarado L."/>
            <person name="Arachchi H.M."/>
            <person name="Berlin A."/>
            <person name="Brown A."/>
            <person name="Chapman S.B."/>
            <person name="Chen Z."/>
            <person name="Dunbar C."/>
            <person name="Freedman E."/>
            <person name="Gearin G."/>
            <person name="Gellesch M."/>
            <person name="Goldberg J."/>
            <person name="Griggs A."/>
            <person name="Gujja S."/>
            <person name="Heiman D."/>
            <person name="Howarth C."/>
            <person name="Larson L."/>
            <person name="Lui A."/>
            <person name="MacDonald P.J.P."/>
            <person name="Montmayeur A."/>
            <person name="Murphy C."/>
            <person name="Neiman D."/>
            <person name="Pearson M."/>
            <person name="Priest M."/>
            <person name="Roberts A."/>
            <person name="Saif S."/>
            <person name="Shea T."/>
            <person name="Shenoy N."/>
            <person name="Sisk P."/>
            <person name="Stolte C."/>
            <person name="Sykes S."/>
            <person name="Wortman J."/>
            <person name="Nusbaum C."/>
            <person name="Birren B."/>
        </authorList>
    </citation>
    <scope>NUCLEOTIDE SEQUENCE [LARGE SCALE GENOMIC DNA]</scope>
    <source>
        <strain evidence="15 16">Mauritania I</strain>
    </source>
</reference>
<dbReference type="Pfam" id="PF17432">
    <property type="entry name" value="DUF3458_C"/>
    <property type="match status" value="1"/>
</dbReference>
<evidence type="ECO:0000256" key="2">
    <source>
        <dbReference type="ARBA" id="ARBA00010136"/>
    </source>
</evidence>
<keyword evidence="3 15" id="KW-0031">Aminopeptidase</keyword>
<keyword evidence="5" id="KW-0479">Metal-binding</keyword>
<evidence type="ECO:0000259" key="11">
    <source>
        <dbReference type="Pfam" id="PF01433"/>
    </source>
</evidence>
<dbReference type="GO" id="GO:0008237">
    <property type="term" value="F:metallopeptidase activity"/>
    <property type="evidence" value="ECO:0007669"/>
    <property type="project" value="UniProtKB-KW"/>
</dbReference>
<dbReference type="Pfam" id="PF17900">
    <property type="entry name" value="Peptidase_M1_N"/>
    <property type="match status" value="1"/>
</dbReference>
<evidence type="ECO:0000256" key="6">
    <source>
        <dbReference type="ARBA" id="ARBA00022801"/>
    </source>
</evidence>
<evidence type="ECO:0000259" key="13">
    <source>
        <dbReference type="Pfam" id="PF17432"/>
    </source>
</evidence>
<evidence type="ECO:0000256" key="4">
    <source>
        <dbReference type="ARBA" id="ARBA00022670"/>
    </source>
</evidence>
<feature type="region of interest" description="Disordered" evidence="9">
    <location>
        <begin position="107"/>
        <end position="208"/>
    </location>
</feature>
<evidence type="ECO:0000256" key="1">
    <source>
        <dbReference type="ARBA" id="ARBA00001947"/>
    </source>
</evidence>
<evidence type="ECO:0000313" key="16">
    <source>
        <dbReference type="Proteomes" id="UP000053776"/>
    </source>
</evidence>
<dbReference type="InterPro" id="IPR024601">
    <property type="entry name" value="Peptidase_M1_pepN_C"/>
</dbReference>
<feature type="compositionally biased region" description="Polar residues" evidence="9">
    <location>
        <begin position="166"/>
        <end position="187"/>
    </location>
</feature>
<evidence type="ECO:0000256" key="8">
    <source>
        <dbReference type="ARBA" id="ARBA00023049"/>
    </source>
</evidence>
<dbReference type="Gene3D" id="2.60.40.1840">
    <property type="match status" value="1"/>
</dbReference>
<evidence type="ECO:0000313" key="15">
    <source>
        <dbReference type="EMBL" id="KMZ90478.1"/>
    </source>
</evidence>
<dbReference type="PANTHER" id="PTHR46322:SF1">
    <property type="entry name" value="PUROMYCIN-SENSITIVE AMINOPEPTIDASE"/>
    <property type="match status" value="1"/>
</dbReference>
<dbReference type="AlphaFoldDB" id="A0A0J9VSN4"/>
<evidence type="ECO:0000256" key="10">
    <source>
        <dbReference type="SAM" id="SignalP"/>
    </source>
</evidence>
<dbReference type="PRINTS" id="PR00756">
    <property type="entry name" value="ALADIPTASE"/>
</dbReference>
<dbReference type="SUPFAM" id="SSF55486">
    <property type="entry name" value="Metalloproteases ('zincins'), catalytic domain"/>
    <property type="match status" value="1"/>
</dbReference>
<feature type="domain" description="Peptidase M1 alanyl aminopeptidase Ig-like fold" evidence="12">
    <location>
        <begin position="658"/>
        <end position="752"/>
    </location>
</feature>
<proteinExistence type="inferred from homology"/>
<dbReference type="FunFam" id="2.60.40.1840:FF:000001">
    <property type="entry name" value="Aminopeptidase N"/>
    <property type="match status" value="1"/>
</dbReference>
<dbReference type="InterPro" id="IPR042097">
    <property type="entry name" value="Aminopeptidase_N-like_N_sf"/>
</dbReference>
<keyword evidence="8" id="KW-0482">Metalloprotease</keyword>
<dbReference type="SUPFAM" id="SSF63737">
    <property type="entry name" value="Leukotriene A4 hydrolase N-terminal domain"/>
    <property type="match status" value="1"/>
</dbReference>
<dbReference type="EMBL" id="KQ235107">
    <property type="protein sequence ID" value="KMZ90478.1"/>
    <property type="molecule type" value="Genomic_DNA"/>
</dbReference>
<feature type="domain" description="Peptidase M1 alanyl aminopeptidase C-terminal" evidence="13">
    <location>
        <begin position="757"/>
        <end position="1093"/>
    </location>
</feature>
<keyword evidence="7" id="KW-0862">Zinc</keyword>
<dbReference type="PANTHER" id="PTHR46322">
    <property type="entry name" value="PUROMYCIN-SENSITIVE AMINOPEPTIDASE"/>
    <property type="match status" value="1"/>
</dbReference>
<evidence type="ECO:0000256" key="3">
    <source>
        <dbReference type="ARBA" id="ARBA00022438"/>
    </source>
</evidence>
<dbReference type="Gene3D" id="3.30.2010.30">
    <property type="match status" value="1"/>
</dbReference>
<dbReference type="Pfam" id="PF11940">
    <property type="entry name" value="DUF3458"/>
    <property type="match status" value="1"/>
</dbReference>
<dbReference type="GO" id="GO:0004177">
    <property type="term" value="F:aminopeptidase activity"/>
    <property type="evidence" value="ECO:0007669"/>
    <property type="project" value="UniProtKB-KW"/>
</dbReference>
<dbReference type="CDD" id="cd09600">
    <property type="entry name" value="M1_APN"/>
    <property type="match status" value="1"/>
</dbReference>
<feature type="signal peptide" evidence="10">
    <location>
        <begin position="1"/>
        <end position="21"/>
    </location>
</feature>
<comment type="similarity">
    <text evidence="2">Belongs to the peptidase M1 family.</text>
</comment>
<dbReference type="Pfam" id="PF01433">
    <property type="entry name" value="Peptidase_M1"/>
    <property type="match status" value="1"/>
</dbReference>
<dbReference type="NCBIfam" id="TIGR02414">
    <property type="entry name" value="pepN_proteo"/>
    <property type="match status" value="1"/>
</dbReference>
<feature type="compositionally biased region" description="Polar residues" evidence="9">
    <location>
        <begin position="107"/>
        <end position="129"/>
    </location>
</feature>
<comment type="cofactor">
    <cofactor evidence="1">
        <name>Zn(2+)</name>
        <dbReference type="ChEBI" id="CHEBI:29105"/>
    </cofactor>
</comment>
<dbReference type="InterPro" id="IPR038438">
    <property type="entry name" value="PepN_Ig-like_sf"/>
</dbReference>
<feature type="chain" id="PRO_5005324750" evidence="10">
    <location>
        <begin position="22"/>
        <end position="1097"/>
    </location>
</feature>
<protein>
    <submittedName>
        <fullName evidence="15">M1 family aminopeptidase</fullName>
    </submittedName>
</protein>
<dbReference type="InterPro" id="IPR014782">
    <property type="entry name" value="Peptidase_M1_dom"/>
</dbReference>
<dbReference type="InterPro" id="IPR045357">
    <property type="entry name" value="Aminopeptidase_N-like_N"/>
</dbReference>
<evidence type="ECO:0000259" key="12">
    <source>
        <dbReference type="Pfam" id="PF11940"/>
    </source>
</evidence>
<sequence length="1097" mass="126103">MIRKKMLNFHFLFITVLVALANYTPVDYQNTCMISKSCRKNSCGITSRVLSGIHVNKTSARAKALISLSSLIYHLQLPKLVSLDLFRRDLFTGVKQKGKRSPVPSYIIQNRLMSENGDSGSTNMSVTANQEKKRPGTGDASEGNNQSGISAAAQDKRMKGGDQSEEVSNVSGSTNAAMTNGASSTTEGGDNNNNGSGNDGKNEPKIHYRKDYKPSGFVIDNVTLNINIFDNETSVRSTLDMKLSEHYGGEDLIFDGVSLEIKEISIDNNKLMEGEHYKYDNEFLTIYSKFIPKGKFTFGSEVIIHPETNYALTGLYKSKNIIVSQCEATGFRRITFFIDRPDMMAKYDVTITADKEKYPVLLSNGDKLNEFEIPGGRHGARFNDPYLKPCYLFAVVAGDLKHLSDNYVTKFSKKNVELYVFSEEKYVSKLKWALECLKKAMKFDEDYFGLEYDLSRLNLVAVSDFNVGAMENKGLNIFNANSLLASKKKSIDFSFERILTVVGHEYFHNYTGNRVTLRDWFQLTLKEGLTVHRENLFSEQTTKTATFRLDHVDILRSVQFLEDSSPLAHPIRPESYVSMENFYTTTVYDKGSEVMRMYQTILGDEYYKKGMDIYIKKNDGGTATCEDFNDAMNEAYKMKKGDKTANLDQYLLWFSQSGTPHVTAEYSYDAGKKEFVIEVTQVTNPDPNQKEKKALFIPIRVGFINPKNGQDVIPEVTLEFKKDKEKFIFNNVNEKPIPSLFRGFSAPVYIKDNLTDSERILLLKYDTDAFVRYNVCVDLYMKQILKNYQELLQAKSENKQESAEKPSLTPVSEDFINAIKYLMEDPHADAGFKSYIITLPRDRFILNYIKNVDTDVLADTKDFIYKQLGDKLNDLYFQMFKSLQTKADDMTHFEDESYVDFEQLNMRKLRNTLLTLLSRAKYPNMLDQIMEHSKSPYPSNWLASLAVSAYYDKYFDLYEKTYNQSKDDELLLQEWLKTVSRSDRKDIYDIIKKLETEVLKDSKNPNEIRAVYLPFTYNLRYFNDISGKGYKMMADIIMKVDKFNPMVATQLCDPFKLWNKLDQKRQDMMLNEMNRMLSMENISNNLKEYLLRLTNKL</sequence>
<dbReference type="InterPro" id="IPR012779">
    <property type="entry name" value="Peptidase_M1_pepN"/>
</dbReference>
<accession>A0A0J9VSN4</accession>
<name>A0A0J9VSN4_PLAVI</name>
<dbReference type="GO" id="GO:0008270">
    <property type="term" value="F:zinc ion binding"/>
    <property type="evidence" value="ECO:0007669"/>
    <property type="project" value="InterPro"/>
</dbReference>
<dbReference type="FunFam" id="3.30.2010.30:FF:000002">
    <property type="entry name" value="Putative aminopeptidase N"/>
    <property type="match status" value="1"/>
</dbReference>
<keyword evidence="4" id="KW-0645">Protease</keyword>
<evidence type="ECO:0000259" key="14">
    <source>
        <dbReference type="Pfam" id="PF17900"/>
    </source>
</evidence>
<dbReference type="Gene3D" id="2.60.40.1730">
    <property type="entry name" value="tricorn interacting facor f3 domain"/>
    <property type="match status" value="1"/>
</dbReference>
<keyword evidence="10" id="KW-0732">Signal</keyword>
<dbReference type="Gene3D" id="1.10.390.10">
    <property type="entry name" value="Neutral Protease Domain 2"/>
    <property type="match status" value="1"/>
</dbReference>